<reference evidence="10" key="1">
    <citation type="journal article" date="2019" name="Int. J. Syst. Evol. Microbiol.">
        <title>The Global Catalogue of Microorganisms (GCM) 10K type strain sequencing project: providing services to taxonomists for standard genome sequencing and annotation.</title>
        <authorList>
            <consortium name="The Broad Institute Genomics Platform"/>
            <consortium name="The Broad Institute Genome Sequencing Center for Infectious Disease"/>
            <person name="Wu L."/>
            <person name="Ma J."/>
        </authorList>
    </citation>
    <scope>NUCLEOTIDE SEQUENCE [LARGE SCALE GENOMIC DNA]</scope>
    <source>
        <strain evidence="10">CGMCC 1.14966</strain>
    </source>
</reference>
<dbReference type="SUPFAM" id="SSF52540">
    <property type="entry name" value="P-loop containing nucleoside triphosphate hydrolases"/>
    <property type="match status" value="1"/>
</dbReference>
<evidence type="ECO:0000256" key="3">
    <source>
        <dbReference type="ARBA" id="ARBA00022741"/>
    </source>
</evidence>
<evidence type="ECO:0000256" key="2">
    <source>
        <dbReference type="ARBA" id="ARBA00005799"/>
    </source>
</evidence>
<dbReference type="InterPro" id="IPR003593">
    <property type="entry name" value="AAA+_ATPase"/>
</dbReference>
<keyword evidence="3" id="KW-0547">Nucleotide-binding</keyword>
<protein>
    <recommendedName>
        <fullName evidence="5">Mg-protoporphyrin IX chelatase</fullName>
    </recommendedName>
</protein>
<feature type="domain" description="VWFA" evidence="8">
    <location>
        <begin position="479"/>
        <end position="659"/>
    </location>
</feature>
<dbReference type="CDD" id="cd00009">
    <property type="entry name" value="AAA"/>
    <property type="match status" value="1"/>
</dbReference>
<dbReference type="SMART" id="SM00382">
    <property type="entry name" value="AAA"/>
    <property type="match status" value="1"/>
</dbReference>
<keyword evidence="4" id="KW-0067">ATP-binding</keyword>
<accession>A0ABQ2A810</accession>
<comment type="caution">
    <text evidence="9">The sequence shown here is derived from an EMBL/GenBank/DDBJ whole genome shotgun (WGS) entry which is preliminary data.</text>
</comment>
<dbReference type="InterPro" id="IPR041628">
    <property type="entry name" value="ChlI/MoxR_AAA_lid"/>
</dbReference>
<evidence type="ECO:0000256" key="5">
    <source>
        <dbReference type="ARBA" id="ARBA00030759"/>
    </source>
</evidence>
<evidence type="ECO:0000313" key="9">
    <source>
        <dbReference type="EMBL" id="GGH87485.1"/>
    </source>
</evidence>
<dbReference type="PANTHER" id="PTHR35023:SF1">
    <property type="entry name" value="MG-PROTOPORPHYRIN IX CHELATASE"/>
    <property type="match status" value="1"/>
</dbReference>
<dbReference type="InterPro" id="IPR052989">
    <property type="entry name" value="Mg-chelatase_DI-like"/>
</dbReference>
<comment type="similarity">
    <text evidence="2">Belongs to the Mg-chelatase subunits D/I family.</text>
</comment>
<dbReference type="Gene3D" id="3.40.50.410">
    <property type="entry name" value="von Willebrand factor, type A domain"/>
    <property type="match status" value="1"/>
</dbReference>
<evidence type="ECO:0000256" key="4">
    <source>
        <dbReference type="ARBA" id="ARBA00022840"/>
    </source>
</evidence>
<sequence>MNYPFSALVGQATLKQALLLCAVNPGIGGVLIRGDKGTAKSTAVRGLAEVMPLVTTVMGCAFNCEPGHPADLCPACQQPEAVTQQVPVPFVNLPLGATEDRVLGSLDLEGLLADRQKKLQPGLLAAAHRGVLYIDEVNLLPDHLVDVLLDAAAMGVSTVQREGLSVSHPARFTLIGTMNPEEGSLRPQFLDRFGLMVDVTAPREVAERTEVVRRRIAFERDPVAFGAQWQAAQQALQQQLCTARQLLPAVQMPDGLLTLISQLCTELGVASLRADIVLYKTALTLAALAGRTEVTAADVRQAAELALAHRRRAKPFDNPSRPNDGSDELDELMQRAQESPPQPNAEAEPAPAPPPSAPQLEQPAPKETAGDTAGEKPRNPAANAEVEEQVFGIAASVAARSIKVAAARPADPEATALGQRGAATQGSRGHSVRAVPDRAPSELALEATVRQAMLRDPEAARLTRADLHQQVRSGKSGTFLLLVVDASGSMSASRRMEAVKGAVLSLLTDAYQQRDTVAVVAFRGLEAHVLLPPTRSVAVAEQALRALPTGGRTPLPHALQLAAQLLAQADYAQGLQPLLVLLSDGKANVPLPGGGDAGLQTQQLAGQLRARNVPTLVLDTDNSYLRLGKAEALAAALGAQYLPLDELSAAALTTAILTVSSRPVAG</sequence>
<comment type="pathway">
    <text evidence="1">Porphyrin-containing compound metabolism; bacteriochlorophyll biosynthesis.</text>
</comment>
<evidence type="ECO:0000256" key="6">
    <source>
        <dbReference type="ARBA" id="ARBA00053551"/>
    </source>
</evidence>
<keyword evidence="10" id="KW-1185">Reference proteome</keyword>
<organism evidence="9 10">
    <name type="scientific">Hymenobacter frigidus</name>
    <dbReference type="NCBI Taxonomy" id="1524095"/>
    <lineage>
        <taxon>Bacteria</taxon>
        <taxon>Pseudomonadati</taxon>
        <taxon>Bacteroidota</taxon>
        <taxon>Cytophagia</taxon>
        <taxon>Cytophagales</taxon>
        <taxon>Hymenobacteraceae</taxon>
        <taxon>Hymenobacter</taxon>
    </lineage>
</organism>
<feature type="region of interest" description="Disordered" evidence="7">
    <location>
        <begin position="409"/>
        <end position="438"/>
    </location>
</feature>
<dbReference type="InterPro" id="IPR027417">
    <property type="entry name" value="P-loop_NTPase"/>
</dbReference>
<gene>
    <name evidence="9" type="primary">chlD</name>
    <name evidence="9" type="ORF">GCM10011495_26500</name>
</gene>
<feature type="compositionally biased region" description="Low complexity" evidence="7">
    <location>
        <begin position="336"/>
        <end position="349"/>
    </location>
</feature>
<dbReference type="InterPro" id="IPR000523">
    <property type="entry name" value="Mg_chelatse_chII-like_cat_dom"/>
</dbReference>
<name>A0ABQ2A810_9BACT</name>
<dbReference type="InterPro" id="IPR041702">
    <property type="entry name" value="BchD/ChlD_VWA"/>
</dbReference>
<evidence type="ECO:0000256" key="7">
    <source>
        <dbReference type="SAM" id="MobiDB-lite"/>
    </source>
</evidence>
<dbReference type="PANTHER" id="PTHR35023">
    <property type="entry name" value="CHELATASE-RELATED"/>
    <property type="match status" value="1"/>
</dbReference>
<dbReference type="InterPro" id="IPR036465">
    <property type="entry name" value="vWFA_dom_sf"/>
</dbReference>
<dbReference type="PROSITE" id="PS50234">
    <property type="entry name" value="VWFA"/>
    <property type="match status" value="1"/>
</dbReference>
<evidence type="ECO:0000259" key="8">
    <source>
        <dbReference type="PROSITE" id="PS50234"/>
    </source>
</evidence>
<dbReference type="Gene3D" id="1.10.8.80">
    <property type="entry name" value="Magnesium chelatase subunit I, C-Terminal domain"/>
    <property type="match status" value="1"/>
</dbReference>
<dbReference type="SUPFAM" id="SSF53300">
    <property type="entry name" value="vWA-like"/>
    <property type="match status" value="1"/>
</dbReference>
<feature type="region of interest" description="Disordered" evidence="7">
    <location>
        <begin position="333"/>
        <end position="381"/>
    </location>
</feature>
<evidence type="ECO:0000256" key="1">
    <source>
        <dbReference type="ARBA" id="ARBA00004800"/>
    </source>
</evidence>
<dbReference type="SMART" id="SM00327">
    <property type="entry name" value="VWA"/>
    <property type="match status" value="1"/>
</dbReference>
<dbReference type="Pfam" id="PF17863">
    <property type="entry name" value="AAA_lid_2"/>
    <property type="match status" value="1"/>
</dbReference>
<dbReference type="Pfam" id="PF13519">
    <property type="entry name" value="VWA_2"/>
    <property type="match status" value="1"/>
</dbReference>
<dbReference type="CDD" id="cd01451">
    <property type="entry name" value="vWA_Magnesium_chelatase"/>
    <property type="match status" value="1"/>
</dbReference>
<dbReference type="EMBL" id="BMGY01000025">
    <property type="protein sequence ID" value="GGH87485.1"/>
    <property type="molecule type" value="Genomic_DNA"/>
</dbReference>
<dbReference type="RefSeq" id="WP_188562565.1">
    <property type="nucleotide sequence ID" value="NZ_BMGY01000025.1"/>
</dbReference>
<proteinExistence type="inferred from homology"/>
<dbReference type="Pfam" id="PF01078">
    <property type="entry name" value="Mg_chelatase"/>
    <property type="match status" value="1"/>
</dbReference>
<dbReference type="Proteomes" id="UP000637774">
    <property type="component" value="Unassembled WGS sequence"/>
</dbReference>
<evidence type="ECO:0000313" key="10">
    <source>
        <dbReference type="Proteomes" id="UP000637774"/>
    </source>
</evidence>
<dbReference type="InterPro" id="IPR002035">
    <property type="entry name" value="VWF_A"/>
</dbReference>
<dbReference type="Gene3D" id="3.40.50.300">
    <property type="entry name" value="P-loop containing nucleotide triphosphate hydrolases"/>
    <property type="match status" value="1"/>
</dbReference>
<comment type="function">
    <text evidence="6">Involved in bacteriochlorophyll biosynthesis; introduces a magnesium ion into protoporphyrin IX to yield Mg-protoporphyrin IX.</text>
</comment>